<protein>
    <submittedName>
        <fullName evidence="1">Uncharacterized protein</fullName>
    </submittedName>
</protein>
<keyword evidence="2" id="KW-1185">Reference proteome</keyword>
<name>A0A0C9SQB1_PAXIN</name>
<reference evidence="1 2" key="1">
    <citation type="submission" date="2014-06" db="EMBL/GenBank/DDBJ databases">
        <authorList>
            <consortium name="DOE Joint Genome Institute"/>
            <person name="Kuo A."/>
            <person name="Kohler A."/>
            <person name="Nagy L.G."/>
            <person name="Floudas D."/>
            <person name="Copeland A."/>
            <person name="Barry K.W."/>
            <person name="Cichocki N."/>
            <person name="Veneault-Fourrey C."/>
            <person name="LaButti K."/>
            <person name="Lindquist E.A."/>
            <person name="Lipzen A."/>
            <person name="Lundell T."/>
            <person name="Morin E."/>
            <person name="Murat C."/>
            <person name="Sun H."/>
            <person name="Tunlid A."/>
            <person name="Henrissat B."/>
            <person name="Grigoriev I.V."/>
            <person name="Hibbett D.S."/>
            <person name="Martin F."/>
            <person name="Nordberg H.P."/>
            <person name="Cantor M.N."/>
            <person name="Hua S.X."/>
        </authorList>
    </citation>
    <scope>NUCLEOTIDE SEQUENCE [LARGE SCALE GENOMIC DNA]</scope>
    <source>
        <strain evidence="1 2">ATCC 200175</strain>
    </source>
</reference>
<proteinExistence type="predicted"/>
<gene>
    <name evidence="1" type="ORF">PAXINDRAFT_17391</name>
</gene>
<dbReference type="Proteomes" id="UP000053647">
    <property type="component" value="Unassembled WGS sequence"/>
</dbReference>
<reference evidence="2" key="2">
    <citation type="submission" date="2015-01" db="EMBL/GenBank/DDBJ databases">
        <title>Evolutionary Origins and Diversification of the Mycorrhizal Mutualists.</title>
        <authorList>
            <consortium name="DOE Joint Genome Institute"/>
            <consortium name="Mycorrhizal Genomics Consortium"/>
            <person name="Kohler A."/>
            <person name="Kuo A."/>
            <person name="Nagy L.G."/>
            <person name="Floudas D."/>
            <person name="Copeland A."/>
            <person name="Barry K.W."/>
            <person name="Cichocki N."/>
            <person name="Veneault-Fourrey C."/>
            <person name="LaButti K."/>
            <person name="Lindquist E.A."/>
            <person name="Lipzen A."/>
            <person name="Lundell T."/>
            <person name="Morin E."/>
            <person name="Murat C."/>
            <person name="Riley R."/>
            <person name="Ohm R."/>
            <person name="Sun H."/>
            <person name="Tunlid A."/>
            <person name="Henrissat B."/>
            <person name="Grigoriev I.V."/>
            <person name="Hibbett D.S."/>
            <person name="Martin F."/>
        </authorList>
    </citation>
    <scope>NUCLEOTIDE SEQUENCE [LARGE SCALE GENOMIC DNA]</scope>
    <source>
        <strain evidence="2">ATCC 200175</strain>
    </source>
</reference>
<evidence type="ECO:0000313" key="2">
    <source>
        <dbReference type="Proteomes" id="UP000053647"/>
    </source>
</evidence>
<dbReference type="HOGENOM" id="CLU_1540548_0_0_1"/>
<dbReference type="AlphaFoldDB" id="A0A0C9SQB1"/>
<accession>A0A0C9SQB1</accession>
<dbReference type="EMBL" id="KN819455">
    <property type="protein sequence ID" value="KIJ09519.1"/>
    <property type="molecule type" value="Genomic_DNA"/>
</dbReference>
<sequence length="174" mass="19068">MLRVDCWGGRTRGAHRLSTYGVWRAGILWMGWAGRLPPVVSSSAARRHFVSLAFPRLPRFSRLPYLSPPPLSPCLPFVRAARRYCWGGRACGACPAVDALRRCTAFGMVVGLGWGLVDAKGVDVVGTSSALRRLVVCCSSTLRLSLVFPSPSFCFISLPLPPYLFVLPYARAVR</sequence>
<organism evidence="1 2">
    <name type="scientific">Paxillus involutus ATCC 200175</name>
    <dbReference type="NCBI Taxonomy" id="664439"/>
    <lineage>
        <taxon>Eukaryota</taxon>
        <taxon>Fungi</taxon>
        <taxon>Dikarya</taxon>
        <taxon>Basidiomycota</taxon>
        <taxon>Agaricomycotina</taxon>
        <taxon>Agaricomycetes</taxon>
        <taxon>Agaricomycetidae</taxon>
        <taxon>Boletales</taxon>
        <taxon>Paxilineae</taxon>
        <taxon>Paxillaceae</taxon>
        <taxon>Paxillus</taxon>
    </lineage>
</organism>
<evidence type="ECO:0000313" key="1">
    <source>
        <dbReference type="EMBL" id="KIJ09519.1"/>
    </source>
</evidence>